<feature type="active site" description="Proton acceptor" evidence="4">
    <location>
        <position position="134"/>
    </location>
</feature>
<accession>A0A3B8WI19</accession>
<dbReference type="AlphaFoldDB" id="A0A3B8WI19"/>
<dbReference type="InterPro" id="IPR041561">
    <property type="entry name" value="PglD_N"/>
</dbReference>
<proteinExistence type="inferred from homology"/>
<comment type="caution">
    <text evidence="7">The sequence shown here is derived from an EMBL/GenBank/DDBJ whole genome shotgun (WGS) entry which is preliminary data.</text>
</comment>
<dbReference type="Gene3D" id="2.160.10.10">
    <property type="entry name" value="Hexapeptide repeat proteins"/>
    <property type="match status" value="1"/>
</dbReference>
<evidence type="ECO:0000313" key="7">
    <source>
        <dbReference type="EMBL" id="HAC27562.1"/>
    </source>
</evidence>
<keyword evidence="3" id="KW-0677">Repeat</keyword>
<gene>
    <name evidence="7" type="ORF">DCF82_07105</name>
</gene>
<evidence type="ECO:0000256" key="5">
    <source>
        <dbReference type="PIRSR" id="PIRSR620019-2"/>
    </source>
</evidence>
<dbReference type="PANTHER" id="PTHR43300:SF7">
    <property type="entry name" value="UDP-N-ACETYLBACILLOSAMINE N-ACETYLTRANSFERASE"/>
    <property type="match status" value="1"/>
</dbReference>
<organism evidence="7 8">
    <name type="scientific">Marinobacter nauticus</name>
    <name type="common">Marinobacter hydrocarbonoclasticus</name>
    <name type="synonym">Marinobacter aquaeolei</name>
    <dbReference type="NCBI Taxonomy" id="2743"/>
    <lineage>
        <taxon>Bacteria</taxon>
        <taxon>Pseudomonadati</taxon>
        <taxon>Pseudomonadota</taxon>
        <taxon>Gammaproteobacteria</taxon>
        <taxon>Pseudomonadales</taxon>
        <taxon>Marinobacteraceae</taxon>
        <taxon>Marinobacter</taxon>
    </lineage>
</organism>
<evidence type="ECO:0000256" key="1">
    <source>
        <dbReference type="ARBA" id="ARBA00007274"/>
    </source>
</evidence>
<dbReference type="EMBL" id="DLYI01000087">
    <property type="protein sequence ID" value="HAC27562.1"/>
    <property type="molecule type" value="Genomic_DNA"/>
</dbReference>
<comment type="similarity">
    <text evidence="1">Belongs to the transferase hexapeptide repeat family.</text>
</comment>
<name>A0A3B8WI19_MARNT</name>
<dbReference type="SUPFAM" id="SSF51161">
    <property type="entry name" value="Trimeric LpxA-like enzymes"/>
    <property type="match status" value="1"/>
</dbReference>
<feature type="domain" description="PglD N-terminal" evidence="6">
    <location>
        <begin position="1"/>
        <end position="75"/>
    </location>
</feature>
<dbReference type="InterPro" id="IPR050179">
    <property type="entry name" value="Trans_hexapeptide_repeat"/>
</dbReference>
<dbReference type="Pfam" id="PF17836">
    <property type="entry name" value="PglD_N"/>
    <property type="match status" value="1"/>
</dbReference>
<dbReference type="CDD" id="cd03360">
    <property type="entry name" value="LbH_AT_putative"/>
    <property type="match status" value="1"/>
</dbReference>
<dbReference type="Proteomes" id="UP000261325">
    <property type="component" value="Unassembled WGS sequence"/>
</dbReference>
<dbReference type="InterPro" id="IPR018357">
    <property type="entry name" value="Hexapep_transf_CS"/>
</dbReference>
<feature type="binding site" evidence="5">
    <location>
        <begin position="4"/>
        <end position="6"/>
    </location>
    <ligand>
        <name>substrate</name>
    </ligand>
</feature>
<evidence type="ECO:0000256" key="4">
    <source>
        <dbReference type="PIRSR" id="PIRSR620019-1"/>
    </source>
</evidence>
<feature type="site" description="Increases basicity of active site His" evidence="4">
    <location>
        <position position="135"/>
    </location>
</feature>
<dbReference type="NCBIfam" id="TIGR03570">
    <property type="entry name" value="NeuD_NnaD"/>
    <property type="match status" value="1"/>
</dbReference>
<evidence type="ECO:0000256" key="3">
    <source>
        <dbReference type="ARBA" id="ARBA00022737"/>
    </source>
</evidence>
<dbReference type="InterPro" id="IPR011004">
    <property type="entry name" value="Trimer_LpxA-like_sf"/>
</dbReference>
<feature type="binding site" evidence="5">
    <location>
        <position position="164"/>
    </location>
    <ligand>
        <name>acetyl-CoA</name>
        <dbReference type="ChEBI" id="CHEBI:57288"/>
    </ligand>
</feature>
<keyword evidence="2 7" id="KW-0808">Transferase</keyword>
<feature type="non-terminal residue" evidence="7">
    <location>
        <position position="1"/>
    </location>
</feature>
<evidence type="ECO:0000256" key="2">
    <source>
        <dbReference type="ARBA" id="ARBA00022679"/>
    </source>
</evidence>
<sequence length="214" mass="22294">VGSSGHARVVIDIVQQEGRYEIVGLVDRYRCVDETVLGYPIVGGEEDLPDLMLSKSVTGIVVAIGDNFVRSQMADFIGRHCPELCFISAIHPRASIAPSVSVGEGTVAMAGAVVNANSSIGRFCILNTNSSLDHDSVMEDFSSLAPGVTTGGNCKIGHTSAIGIGATLCHQVAVGQHTIVGAGSLLLKSVGSYVVTQGVPAKVVRQRKKGDSYL</sequence>
<feature type="binding site" evidence="5">
    <location>
        <position position="65"/>
    </location>
    <ligand>
        <name>substrate</name>
    </ligand>
</feature>
<protein>
    <submittedName>
        <fullName evidence="7">Transferase</fullName>
    </submittedName>
</protein>
<dbReference type="GO" id="GO:0016740">
    <property type="term" value="F:transferase activity"/>
    <property type="evidence" value="ECO:0007669"/>
    <property type="project" value="UniProtKB-KW"/>
</dbReference>
<evidence type="ECO:0000313" key="8">
    <source>
        <dbReference type="Proteomes" id="UP000261325"/>
    </source>
</evidence>
<dbReference type="PANTHER" id="PTHR43300">
    <property type="entry name" value="ACETYLTRANSFERASE"/>
    <property type="match status" value="1"/>
</dbReference>
<evidence type="ECO:0000259" key="6">
    <source>
        <dbReference type="Pfam" id="PF17836"/>
    </source>
</evidence>
<reference evidence="7 8" key="1">
    <citation type="journal article" date="2018" name="Nat. Biotechnol.">
        <title>A standardized bacterial taxonomy based on genome phylogeny substantially revises the tree of life.</title>
        <authorList>
            <person name="Parks D.H."/>
            <person name="Chuvochina M."/>
            <person name="Waite D.W."/>
            <person name="Rinke C."/>
            <person name="Skarshewski A."/>
            <person name="Chaumeil P.A."/>
            <person name="Hugenholtz P."/>
        </authorList>
    </citation>
    <scope>NUCLEOTIDE SEQUENCE [LARGE SCALE GENOMIC DNA]</scope>
    <source>
        <strain evidence="7">UBA9049</strain>
    </source>
</reference>
<dbReference type="InterPro" id="IPR020019">
    <property type="entry name" value="AcTrfase_PglD-like"/>
</dbReference>
<dbReference type="PROSITE" id="PS00101">
    <property type="entry name" value="HEXAPEP_TRANSFERASES"/>
    <property type="match status" value="1"/>
</dbReference>
<dbReference type="Gene3D" id="3.40.50.20">
    <property type="match status" value="1"/>
</dbReference>